<keyword evidence="1" id="KW-0732">Signal</keyword>
<proteinExistence type="predicted"/>
<name>A0A0E9W120_ANGAN</name>
<evidence type="ECO:0008006" key="3">
    <source>
        <dbReference type="Google" id="ProtNLM"/>
    </source>
</evidence>
<dbReference type="EMBL" id="GBXM01024515">
    <property type="protein sequence ID" value="JAH84062.1"/>
    <property type="molecule type" value="Transcribed_RNA"/>
</dbReference>
<accession>A0A0E9W120</accession>
<evidence type="ECO:0000256" key="1">
    <source>
        <dbReference type="SAM" id="SignalP"/>
    </source>
</evidence>
<reference evidence="2" key="2">
    <citation type="journal article" date="2015" name="Fish Shellfish Immunol.">
        <title>Early steps in the European eel (Anguilla anguilla)-Vibrio vulnificus interaction in the gills: Role of the RtxA13 toxin.</title>
        <authorList>
            <person name="Callol A."/>
            <person name="Pajuelo D."/>
            <person name="Ebbesson L."/>
            <person name="Teles M."/>
            <person name="MacKenzie S."/>
            <person name="Amaro C."/>
        </authorList>
    </citation>
    <scope>NUCLEOTIDE SEQUENCE</scope>
</reference>
<protein>
    <recommendedName>
        <fullName evidence="3">Secreted protein</fullName>
    </recommendedName>
</protein>
<feature type="signal peptide" evidence="1">
    <location>
        <begin position="1"/>
        <end position="20"/>
    </location>
</feature>
<feature type="chain" id="PRO_5002434334" description="Secreted protein" evidence="1">
    <location>
        <begin position="21"/>
        <end position="68"/>
    </location>
</feature>
<reference evidence="2" key="1">
    <citation type="submission" date="2014-11" db="EMBL/GenBank/DDBJ databases">
        <authorList>
            <person name="Amaro Gonzalez C."/>
        </authorList>
    </citation>
    <scope>NUCLEOTIDE SEQUENCE</scope>
</reference>
<dbReference type="AlphaFoldDB" id="A0A0E9W120"/>
<sequence length="68" mass="7601">MCSALLLWATLVSNASLVNSSFESIIVPRFLYPSTHSMVNPSSQSYRAGRSVSEVCDRLLRLEALRLR</sequence>
<organism evidence="2">
    <name type="scientific">Anguilla anguilla</name>
    <name type="common">European freshwater eel</name>
    <name type="synonym">Muraena anguilla</name>
    <dbReference type="NCBI Taxonomy" id="7936"/>
    <lineage>
        <taxon>Eukaryota</taxon>
        <taxon>Metazoa</taxon>
        <taxon>Chordata</taxon>
        <taxon>Craniata</taxon>
        <taxon>Vertebrata</taxon>
        <taxon>Euteleostomi</taxon>
        <taxon>Actinopterygii</taxon>
        <taxon>Neopterygii</taxon>
        <taxon>Teleostei</taxon>
        <taxon>Anguilliformes</taxon>
        <taxon>Anguillidae</taxon>
        <taxon>Anguilla</taxon>
    </lineage>
</organism>
<evidence type="ECO:0000313" key="2">
    <source>
        <dbReference type="EMBL" id="JAH84062.1"/>
    </source>
</evidence>